<proteinExistence type="predicted"/>
<dbReference type="OrthoDB" id="8854461at2"/>
<name>A0A317DVT5_9PROT</name>
<dbReference type="RefSeq" id="WP_109923120.1">
    <property type="nucleotide sequence ID" value="NZ_QGLF01000007.1"/>
</dbReference>
<dbReference type="Proteomes" id="UP000246077">
    <property type="component" value="Unassembled WGS sequence"/>
</dbReference>
<reference evidence="3" key="1">
    <citation type="submission" date="2018-05" db="EMBL/GenBank/DDBJ databases">
        <title>Zavarzinia sp. HR-AS.</title>
        <authorList>
            <person name="Lee Y."/>
            <person name="Jeon C.O."/>
        </authorList>
    </citation>
    <scope>NUCLEOTIDE SEQUENCE [LARGE SCALE GENOMIC DNA]</scope>
    <source>
        <strain evidence="3">DSM 1231</strain>
    </source>
</reference>
<evidence type="ECO:0000313" key="3">
    <source>
        <dbReference type="Proteomes" id="UP000246077"/>
    </source>
</evidence>
<dbReference type="EMBL" id="QGLF01000007">
    <property type="protein sequence ID" value="PWR17986.1"/>
    <property type="molecule type" value="Genomic_DNA"/>
</dbReference>
<dbReference type="InterPro" id="IPR046252">
    <property type="entry name" value="DUF6285"/>
</dbReference>
<comment type="caution">
    <text evidence="2">The sequence shown here is derived from an EMBL/GenBank/DDBJ whole genome shotgun (WGS) entry which is preliminary data.</text>
</comment>
<sequence length="128" mass="13837">MQDMPKPDAILAAVIDFLRDRALPEVSGRTAFDLRVSINALELVARQIALTPASDAAEHARLTALLGQDGTIEALNARLADQIRAGALTPASPGLIAHLIETTREKLAVDQPKYAAYRRLDEKNQGRA</sequence>
<keyword evidence="3" id="KW-1185">Reference proteome</keyword>
<gene>
    <name evidence="2" type="ORF">DKG75_20815</name>
</gene>
<protein>
    <recommendedName>
        <fullName evidence="1">DUF6285 domain-containing protein</fullName>
    </recommendedName>
</protein>
<evidence type="ECO:0000313" key="2">
    <source>
        <dbReference type="EMBL" id="PWR17986.1"/>
    </source>
</evidence>
<dbReference type="Pfam" id="PF19802">
    <property type="entry name" value="DUF6285"/>
    <property type="match status" value="1"/>
</dbReference>
<organism evidence="2 3">
    <name type="scientific">Zavarzinia compransoris</name>
    <dbReference type="NCBI Taxonomy" id="1264899"/>
    <lineage>
        <taxon>Bacteria</taxon>
        <taxon>Pseudomonadati</taxon>
        <taxon>Pseudomonadota</taxon>
        <taxon>Alphaproteobacteria</taxon>
        <taxon>Rhodospirillales</taxon>
        <taxon>Zavarziniaceae</taxon>
        <taxon>Zavarzinia</taxon>
    </lineage>
</organism>
<accession>A0A317DVT5</accession>
<feature type="domain" description="DUF6285" evidence="1">
    <location>
        <begin position="24"/>
        <end position="114"/>
    </location>
</feature>
<dbReference type="AlphaFoldDB" id="A0A317DVT5"/>
<evidence type="ECO:0000259" key="1">
    <source>
        <dbReference type="Pfam" id="PF19802"/>
    </source>
</evidence>